<dbReference type="InterPro" id="IPR023214">
    <property type="entry name" value="HAD_sf"/>
</dbReference>
<dbReference type="GO" id="GO:0006772">
    <property type="term" value="P:thiamine metabolic process"/>
    <property type="evidence" value="ECO:0007669"/>
    <property type="project" value="UniProtKB-ARBA"/>
</dbReference>
<dbReference type="STRING" id="3476.A0A2P5DN23"/>
<gene>
    <name evidence="2" type="ORF">PanWU01x14_047390</name>
</gene>
<keyword evidence="3" id="KW-1185">Reference proteome</keyword>
<feature type="domain" description="Thiaminase-2/PQQC" evidence="1">
    <location>
        <begin position="29"/>
        <end position="126"/>
    </location>
</feature>
<dbReference type="AlphaFoldDB" id="A0A2P5DN23"/>
<proteinExistence type="predicted"/>
<dbReference type="Pfam" id="PF03070">
    <property type="entry name" value="TENA_THI-4"/>
    <property type="match status" value="1"/>
</dbReference>
<dbReference type="PANTHER" id="PTHR43198:SF9">
    <property type="entry name" value="AMINOPYRIMIDINE AMINOHYDROLASE, MITOCHONDRIAL ISOFORM X1-RELATED"/>
    <property type="match status" value="1"/>
</dbReference>
<dbReference type="InterPro" id="IPR050967">
    <property type="entry name" value="Thiamine_Salvage_TenA"/>
</dbReference>
<dbReference type="SUPFAM" id="SSF56784">
    <property type="entry name" value="HAD-like"/>
    <property type="match status" value="1"/>
</dbReference>
<accession>A0A2P5DN23</accession>
<organism evidence="2 3">
    <name type="scientific">Parasponia andersonii</name>
    <name type="common">Sponia andersonii</name>
    <dbReference type="NCBI Taxonomy" id="3476"/>
    <lineage>
        <taxon>Eukaryota</taxon>
        <taxon>Viridiplantae</taxon>
        <taxon>Streptophyta</taxon>
        <taxon>Embryophyta</taxon>
        <taxon>Tracheophyta</taxon>
        <taxon>Spermatophyta</taxon>
        <taxon>Magnoliopsida</taxon>
        <taxon>eudicotyledons</taxon>
        <taxon>Gunneridae</taxon>
        <taxon>Pentapetalae</taxon>
        <taxon>rosids</taxon>
        <taxon>fabids</taxon>
        <taxon>Rosales</taxon>
        <taxon>Cannabaceae</taxon>
        <taxon>Parasponia</taxon>
    </lineage>
</organism>
<sequence>MAEEEEEGIASRCWKKHEKESVVHALFKPFFVCLAAGNLNPMSFRHFISQNLHFLKAFVKAYDKVEECADDDDDKKLIHDLSECIVKMIQTYQTTVEKWGFGMPKSEGVPDSMATKYNQFFLRTASGIVDGEQVIPCEAETPFEKTKVAAYALAAIAPFMRLYAHLSHRIIPLTQLDRDRTSDHIYKKWLQYYSSQEILALAKKTEDVLDKFSVSLTKEDLTIIAKLYDQAMKLQLEFFASQPKFQRNVVPLSSVQDLDKSKLSIFSAFGSTCSVVHPHVALIRMAIHSKTSPADLNLKEKLGDIARQRKQAYKQCTDNLVLSVMQEIEFDYESLCAVLEQVEMIEKWANANVEASGAFKDLSLEGIQEAGQNLVLHNGCREFFEKVMTKKDLSIDVHVITNCWSGNLIRSAFSSDLQALNIQSNELVYNEESVTTGEIVKKVESPFDKLQAFRDVVEGHKSSSSSCSRDQGHTKHLKVCIGGSSVDLLCLVEADIGIVFGSKSETLRKLGNHCGVKFVPLLHGVVKNQRGVAKWKPKSGFLYTVDSWAEIQAFILGCN</sequence>
<dbReference type="Gene3D" id="3.40.50.1000">
    <property type="entry name" value="HAD superfamily/HAD-like"/>
    <property type="match status" value="1"/>
</dbReference>
<dbReference type="Proteomes" id="UP000237105">
    <property type="component" value="Unassembled WGS sequence"/>
</dbReference>
<comment type="caution">
    <text evidence="2">The sequence shown here is derived from an EMBL/GenBank/DDBJ whole genome shotgun (WGS) entry which is preliminary data.</text>
</comment>
<dbReference type="CDD" id="cd19368">
    <property type="entry name" value="TenA_C_AtTH2-like"/>
    <property type="match status" value="1"/>
</dbReference>
<dbReference type="InterPro" id="IPR016084">
    <property type="entry name" value="Haem_Oase-like_multi-hlx"/>
</dbReference>
<dbReference type="PANTHER" id="PTHR43198">
    <property type="entry name" value="BIFUNCTIONAL TH2 PROTEIN"/>
    <property type="match status" value="1"/>
</dbReference>
<dbReference type="EMBL" id="JXTB01000027">
    <property type="protein sequence ID" value="PON74680.1"/>
    <property type="molecule type" value="Genomic_DNA"/>
</dbReference>
<dbReference type="GO" id="GO:0005829">
    <property type="term" value="C:cytosol"/>
    <property type="evidence" value="ECO:0007669"/>
    <property type="project" value="TreeGrafter"/>
</dbReference>
<dbReference type="InterPro" id="IPR036412">
    <property type="entry name" value="HAD-like_sf"/>
</dbReference>
<name>A0A2P5DN23_PARAD</name>
<reference evidence="3" key="1">
    <citation type="submission" date="2016-06" db="EMBL/GenBank/DDBJ databases">
        <title>Parallel loss of symbiosis genes in relatives of nitrogen-fixing non-legume Parasponia.</title>
        <authorList>
            <person name="Van Velzen R."/>
            <person name="Holmer R."/>
            <person name="Bu F."/>
            <person name="Rutten L."/>
            <person name="Van Zeijl A."/>
            <person name="Liu W."/>
            <person name="Santuari L."/>
            <person name="Cao Q."/>
            <person name="Sharma T."/>
            <person name="Shen D."/>
            <person name="Roswanjaya Y."/>
            <person name="Wardhani T."/>
            <person name="Kalhor M.S."/>
            <person name="Jansen J."/>
            <person name="Van den Hoogen J."/>
            <person name="Gungor B."/>
            <person name="Hartog M."/>
            <person name="Hontelez J."/>
            <person name="Verver J."/>
            <person name="Yang W.-C."/>
            <person name="Schijlen E."/>
            <person name="Repin R."/>
            <person name="Schilthuizen M."/>
            <person name="Schranz E."/>
            <person name="Heidstra R."/>
            <person name="Miyata K."/>
            <person name="Fedorova E."/>
            <person name="Kohlen W."/>
            <person name="Bisseling T."/>
            <person name="Smit S."/>
            <person name="Geurts R."/>
        </authorList>
    </citation>
    <scope>NUCLEOTIDE SEQUENCE [LARGE SCALE GENOMIC DNA]</scope>
    <source>
        <strain evidence="3">cv. WU1-14</strain>
    </source>
</reference>
<evidence type="ECO:0000313" key="3">
    <source>
        <dbReference type="Proteomes" id="UP000237105"/>
    </source>
</evidence>
<evidence type="ECO:0000313" key="2">
    <source>
        <dbReference type="EMBL" id="PON74680.1"/>
    </source>
</evidence>
<protein>
    <submittedName>
        <fullName evidence="2">Heme oxygenase</fullName>
    </submittedName>
</protein>
<dbReference type="OrthoDB" id="10028886at2759"/>
<dbReference type="InterPro" id="IPR004305">
    <property type="entry name" value="Thiaminase-2/PQQC"/>
</dbReference>
<dbReference type="Gene3D" id="1.20.910.10">
    <property type="entry name" value="Heme oxygenase-like"/>
    <property type="match status" value="1"/>
</dbReference>
<dbReference type="SUPFAM" id="SSF48613">
    <property type="entry name" value="Heme oxygenase-like"/>
    <property type="match status" value="1"/>
</dbReference>
<evidence type="ECO:0000259" key="1">
    <source>
        <dbReference type="Pfam" id="PF03070"/>
    </source>
</evidence>